<sequence length="301" mass="32584">MDFNTSIDYANEITKLDPHLFSPRRLSSRIQPLYNGRTSVISHIANQCVYFSLVAHRLRLLASSTQVESSPTKVGIIGGGRVGVEIANTLLAASWPAYDLAISSRQPHEPRWMSRVDSQVARYNDNAKLAEESDVVILAMPPSQLASVGIQIKHALNLGTKALVSILAGVGNERVSKVCGSPGTLLTRVSLPQAGSPGDSNPSDAAAMQFALDNSSGLHGLCLDLEHFAMQVGIPKESAREVVVDIVLGRHGSEAQRRAHLPHWHKSWDGILKSAQGIFSQAINQMDVPTIENNSSGHHRR</sequence>
<reference evidence="3 4" key="1">
    <citation type="submission" date="2019-06" db="EMBL/GenBank/DDBJ databases">
        <title>Genomics analysis of Aphanomyces spp. identifies a new class of oomycete effector associated with host adaptation.</title>
        <authorList>
            <person name="Gaulin E."/>
        </authorList>
    </citation>
    <scope>NUCLEOTIDE SEQUENCE [LARGE SCALE GENOMIC DNA]</scope>
    <source>
        <strain evidence="3 4">E</strain>
    </source>
</reference>
<dbReference type="SUPFAM" id="SSF51735">
    <property type="entry name" value="NAD(P)-binding Rossmann-fold domains"/>
    <property type="match status" value="1"/>
</dbReference>
<dbReference type="Pfam" id="PF03807">
    <property type="entry name" value="F420_oxidored"/>
    <property type="match status" value="1"/>
</dbReference>
<dbReference type="InterPro" id="IPR036291">
    <property type="entry name" value="NAD(P)-bd_dom_sf"/>
</dbReference>
<dbReference type="PANTHER" id="PTHR11645">
    <property type="entry name" value="PYRROLINE-5-CARBOXYLATE REDUCTASE"/>
    <property type="match status" value="1"/>
</dbReference>
<organism evidence="3 4">
    <name type="scientific">Aphanomyces astaci</name>
    <name type="common">Crayfish plague agent</name>
    <dbReference type="NCBI Taxonomy" id="112090"/>
    <lineage>
        <taxon>Eukaryota</taxon>
        <taxon>Sar</taxon>
        <taxon>Stramenopiles</taxon>
        <taxon>Oomycota</taxon>
        <taxon>Saprolegniomycetes</taxon>
        <taxon>Saprolegniales</taxon>
        <taxon>Verrucalvaceae</taxon>
        <taxon>Aphanomyces</taxon>
    </lineage>
</organism>
<evidence type="ECO:0000313" key="3">
    <source>
        <dbReference type="EMBL" id="KAF0747635.1"/>
    </source>
</evidence>
<comment type="similarity">
    <text evidence="1">Belongs to the pyrroline-5-carboxylate reductase family.</text>
</comment>
<dbReference type="GO" id="GO:0004735">
    <property type="term" value="F:pyrroline-5-carboxylate reductase activity"/>
    <property type="evidence" value="ECO:0007669"/>
    <property type="project" value="TreeGrafter"/>
</dbReference>
<dbReference type="EMBL" id="VJMI01013492">
    <property type="protein sequence ID" value="KAF0747635.1"/>
    <property type="molecule type" value="Genomic_DNA"/>
</dbReference>
<protein>
    <recommendedName>
        <fullName evidence="2">Pyrroline-5-carboxylate reductase catalytic N-terminal domain-containing protein</fullName>
    </recommendedName>
</protein>
<gene>
    <name evidence="3" type="ORF">AaE_007653</name>
</gene>
<comment type="caution">
    <text evidence="3">The sequence shown here is derived from an EMBL/GenBank/DDBJ whole genome shotgun (WGS) entry which is preliminary data.</text>
</comment>
<name>A0A6A5AA20_APHAT</name>
<dbReference type="VEuPathDB" id="FungiDB:H257_00619"/>
<evidence type="ECO:0000313" key="4">
    <source>
        <dbReference type="Proteomes" id="UP000469452"/>
    </source>
</evidence>
<evidence type="ECO:0000259" key="2">
    <source>
        <dbReference type="Pfam" id="PF03807"/>
    </source>
</evidence>
<proteinExistence type="inferred from homology"/>
<dbReference type="Gene3D" id="3.40.50.720">
    <property type="entry name" value="NAD(P)-binding Rossmann-like Domain"/>
    <property type="match status" value="1"/>
</dbReference>
<dbReference type="GO" id="GO:0055129">
    <property type="term" value="P:L-proline biosynthetic process"/>
    <property type="evidence" value="ECO:0007669"/>
    <property type="project" value="TreeGrafter"/>
</dbReference>
<dbReference type="Proteomes" id="UP000469452">
    <property type="component" value="Unassembled WGS sequence"/>
</dbReference>
<evidence type="ECO:0000256" key="1">
    <source>
        <dbReference type="ARBA" id="ARBA00005525"/>
    </source>
</evidence>
<dbReference type="InterPro" id="IPR028939">
    <property type="entry name" value="P5C_Rdtase_cat_N"/>
</dbReference>
<feature type="domain" description="Pyrroline-5-carboxylate reductase catalytic N-terminal" evidence="2">
    <location>
        <begin position="73"/>
        <end position="169"/>
    </location>
</feature>
<dbReference type="PANTHER" id="PTHR11645:SF58">
    <property type="entry name" value="NADP-DEPENDENT OXIDOREDUCTASE DOMAIN-CONTAINING PROTEIN 1"/>
    <property type="match status" value="1"/>
</dbReference>
<accession>A0A6A5AA20</accession>
<dbReference type="AlphaFoldDB" id="A0A6A5AA20"/>